<name>A0AAV3YGF3_9GAST</name>
<reference evidence="2 3" key="1">
    <citation type="journal article" date="2021" name="Elife">
        <title>Chloroplast acquisition without the gene transfer in kleptoplastic sea slugs, Plakobranchus ocellatus.</title>
        <authorList>
            <person name="Maeda T."/>
            <person name="Takahashi S."/>
            <person name="Yoshida T."/>
            <person name="Shimamura S."/>
            <person name="Takaki Y."/>
            <person name="Nagai Y."/>
            <person name="Toyoda A."/>
            <person name="Suzuki Y."/>
            <person name="Arimoto A."/>
            <person name="Ishii H."/>
            <person name="Satoh N."/>
            <person name="Nishiyama T."/>
            <person name="Hasebe M."/>
            <person name="Maruyama T."/>
            <person name="Minagawa J."/>
            <person name="Obokata J."/>
            <person name="Shigenobu S."/>
        </authorList>
    </citation>
    <scope>NUCLEOTIDE SEQUENCE [LARGE SCALE GENOMIC DNA]</scope>
</reference>
<keyword evidence="1" id="KW-0472">Membrane</keyword>
<dbReference type="AlphaFoldDB" id="A0AAV3YGF3"/>
<evidence type="ECO:0000313" key="3">
    <source>
        <dbReference type="Proteomes" id="UP000735302"/>
    </source>
</evidence>
<comment type="caution">
    <text evidence="2">The sequence shown here is derived from an EMBL/GenBank/DDBJ whole genome shotgun (WGS) entry which is preliminary data.</text>
</comment>
<keyword evidence="1" id="KW-0812">Transmembrane</keyword>
<dbReference type="Proteomes" id="UP000735302">
    <property type="component" value="Unassembled WGS sequence"/>
</dbReference>
<gene>
    <name evidence="2" type="ORF">PoB_000798300</name>
</gene>
<feature type="transmembrane region" description="Helical" evidence="1">
    <location>
        <begin position="32"/>
        <end position="54"/>
    </location>
</feature>
<keyword evidence="1" id="KW-1133">Transmembrane helix</keyword>
<keyword evidence="3" id="KW-1185">Reference proteome</keyword>
<protein>
    <submittedName>
        <fullName evidence="2">Uncharacterized protein</fullName>
    </submittedName>
</protein>
<proteinExistence type="predicted"/>
<evidence type="ECO:0000256" key="1">
    <source>
        <dbReference type="SAM" id="Phobius"/>
    </source>
</evidence>
<evidence type="ECO:0000313" key="2">
    <source>
        <dbReference type="EMBL" id="GFN81477.1"/>
    </source>
</evidence>
<organism evidence="2 3">
    <name type="scientific">Plakobranchus ocellatus</name>
    <dbReference type="NCBI Taxonomy" id="259542"/>
    <lineage>
        <taxon>Eukaryota</taxon>
        <taxon>Metazoa</taxon>
        <taxon>Spiralia</taxon>
        <taxon>Lophotrochozoa</taxon>
        <taxon>Mollusca</taxon>
        <taxon>Gastropoda</taxon>
        <taxon>Heterobranchia</taxon>
        <taxon>Euthyneura</taxon>
        <taxon>Panpulmonata</taxon>
        <taxon>Sacoglossa</taxon>
        <taxon>Placobranchoidea</taxon>
        <taxon>Plakobranchidae</taxon>
        <taxon>Plakobranchus</taxon>
    </lineage>
</organism>
<sequence>MGYQPPLCVKKPNGKTQKVINRTDSNGSSNNMWIWIGLVIAAVIVIAVIAIVVVKRRRIMSRSPGQGEGLLDDRDAMVLEYK</sequence>
<accession>A0AAV3YGF3</accession>
<dbReference type="EMBL" id="BLXT01000924">
    <property type="protein sequence ID" value="GFN81477.1"/>
    <property type="molecule type" value="Genomic_DNA"/>
</dbReference>